<reference evidence="2" key="1">
    <citation type="submission" date="2025-08" db="UniProtKB">
        <authorList>
            <consortium name="Ensembl"/>
        </authorList>
    </citation>
    <scope>IDENTIFICATION</scope>
    <source>
        <strain evidence="2">Glennie</strain>
    </source>
</reference>
<dbReference type="SUPFAM" id="SSF54236">
    <property type="entry name" value="Ubiquitin-like"/>
    <property type="match status" value="1"/>
</dbReference>
<feature type="domain" description="RBD" evidence="1">
    <location>
        <begin position="10"/>
        <end position="53"/>
    </location>
</feature>
<evidence type="ECO:0000313" key="2">
    <source>
        <dbReference type="Ensembl" id="ENSOANP00000042870.1"/>
    </source>
</evidence>
<keyword evidence="3" id="KW-1185">Reference proteome</keyword>
<dbReference type="GeneTree" id="ENSGT00990000210171"/>
<reference evidence="2" key="2">
    <citation type="submission" date="2025-09" db="UniProtKB">
        <authorList>
            <consortium name="Ensembl"/>
        </authorList>
    </citation>
    <scope>IDENTIFICATION</scope>
    <source>
        <strain evidence="2">Glennie</strain>
    </source>
</reference>
<dbReference type="InParanoid" id="A0A6I8NP12"/>
<dbReference type="InterPro" id="IPR029071">
    <property type="entry name" value="Ubiquitin-like_domsf"/>
</dbReference>
<dbReference type="InterPro" id="IPR003116">
    <property type="entry name" value="RBD_dom"/>
</dbReference>
<dbReference type="Ensembl" id="ENSOANT00000058915.1">
    <property type="protein sequence ID" value="ENSOANP00000042870.1"/>
    <property type="gene ID" value="ENSOANG00000047793.1"/>
</dbReference>
<dbReference type="AlphaFoldDB" id="A0A6I8NP12"/>
<dbReference type="PANTHER" id="PTHR46467:SF1">
    <property type="entry name" value="TETHER CONTAINING UBX DOMAIN FOR GLUT4"/>
    <property type="match status" value="1"/>
</dbReference>
<dbReference type="Gene3D" id="3.10.20.90">
    <property type="entry name" value="Phosphatidylinositol 3-kinase Catalytic Subunit, Chain A, domain 1"/>
    <property type="match status" value="1"/>
</dbReference>
<protein>
    <recommendedName>
        <fullName evidence="1">RBD domain-containing protein</fullName>
    </recommendedName>
</protein>
<dbReference type="Proteomes" id="UP000002279">
    <property type="component" value="Unplaced"/>
</dbReference>
<dbReference type="OMA" id="CQRQDLD"/>
<evidence type="ECO:0000313" key="3">
    <source>
        <dbReference type="Proteomes" id="UP000002279"/>
    </source>
</evidence>
<evidence type="ECO:0000259" key="1">
    <source>
        <dbReference type="PROSITE" id="PS50898"/>
    </source>
</evidence>
<sequence length="53" mass="5531">MAARGGSGGPAVSVLAPNGRRHTVKVTPGTVLLQVLEDTCQRQDLDPAEYGLK</sequence>
<dbReference type="Bgee" id="ENSOANG00000047793">
    <property type="expression patterns" value="Expressed in cerebellum and 5 other cell types or tissues"/>
</dbReference>
<dbReference type="InterPro" id="IPR021569">
    <property type="entry name" value="TUG-UBL1"/>
</dbReference>
<dbReference type="PANTHER" id="PTHR46467">
    <property type="entry name" value="TETHER CONTAINING UBX DOMAIN FOR GLUT4"/>
    <property type="match status" value="1"/>
</dbReference>
<dbReference type="PROSITE" id="PS50898">
    <property type="entry name" value="RBD"/>
    <property type="match status" value="1"/>
</dbReference>
<name>A0A6I8NP12_ORNAN</name>
<proteinExistence type="predicted"/>
<organism evidence="2 3">
    <name type="scientific">Ornithorhynchus anatinus</name>
    <name type="common">Duckbill platypus</name>
    <dbReference type="NCBI Taxonomy" id="9258"/>
    <lineage>
        <taxon>Eukaryota</taxon>
        <taxon>Metazoa</taxon>
        <taxon>Chordata</taxon>
        <taxon>Craniata</taxon>
        <taxon>Vertebrata</taxon>
        <taxon>Euteleostomi</taxon>
        <taxon>Mammalia</taxon>
        <taxon>Monotremata</taxon>
        <taxon>Ornithorhynchidae</taxon>
        <taxon>Ornithorhynchus</taxon>
    </lineage>
</organism>
<accession>A0A6I8NP12</accession>
<dbReference type="GO" id="GO:0007165">
    <property type="term" value="P:signal transduction"/>
    <property type="evidence" value="ECO:0007669"/>
    <property type="project" value="InterPro"/>
</dbReference>
<dbReference type="Pfam" id="PF11470">
    <property type="entry name" value="TUG-UBL1"/>
    <property type="match status" value="1"/>
</dbReference>